<keyword evidence="3 5" id="KW-0378">Hydrolase</keyword>
<reference evidence="7 8" key="1">
    <citation type="submission" date="2016-08" db="EMBL/GenBank/DDBJ databases">
        <title>A Parts List for Fungal Cellulosomes Revealed by Comparative Genomics.</title>
        <authorList>
            <consortium name="DOE Joint Genome Institute"/>
            <person name="Haitjema C.H."/>
            <person name="Gilmore S.P."/>
            <person name="Henske J.K."/>
            <person name="Solomon K.V."/>
            <person name="De Groot R."/>
            <person name="Kuo A."/>
            <person name="Mondo S.J."/>
            <person name="Salamov A.A."/>
            <person name="Labutti K."/>
            <person name="Zhao Z."/>
            <person name="Chiniquy J."/>
            <person name="Barry K."/>
            <person name="Brewer H.M."/>
            <person name="Purvine S.O."/>
            <person name="Wright A.T."/>
            <person name="Boxma B."/>
            <person name="Van Alen T."/>
            <person name="Hackstein J.H."/>
            <person name="Baker S.E."/>
            <person name="Grigoriev I.V."/>
            <person name="O'Malley M.A."/>
        </authorList>
    </citation>
    <scope>NUCLEOTIDE SEQUENCE [LARGE SCALE GENOMIC DNA]</scope>
    <source>
        <strain evidence="7 8">S4</strain>
    </source>
</reference>
<dbReference type="Proteomes" id="UP000193944">
    <property type="component" value="Unassembled WGS sequence"/>
</dbReference>
<comment type="similarity">
    <text evidence="1 5">Belongs to the peptidase S8 family.</text>
</comment>
<evidence type="ECO:0000256" key="3">
    <source>
        <dbReference type="ARBA" id="ARBA00022801"/>
    </source>
</evidence>
<evidence type="ECO:0000313" key="8">
    <source>
        <dbReference type="Proteomes" id="UP000193944"/>
    </source>
</evidence>
<feature type="active site" description="Charge relay system" evidence="5">
    <location>
        <position position="213"/>
    </location>
</feature>
<proteinExistence type="inferred from homology"/>
<evidence type="ECO:0000256" key="4">
    <source>
        <dbReference type="ARBA" id="ARBA00022825"/>
    </source>
</evidence>
<dbReference type="Pfam" id="PF00082">
    <property type="entry name" value="Peptidase_S8"/>
    <property type="match status" value="1"/>
</dbReference>
<dbReference type="STRING" id="1754192.A0A1Y1XKH2"/>
<dbReference type="GO" id="GO:0005615">
    <property type="term" value="C:extracellular space"/>
    <property type="evidence" value="ECO:0007669"/>
    <property type="project" value="TreeGrafter"/>
</dbReference>
<name>A0A1Y1XKH2_9FUNG</name>
<evidence type="ECO:0000256" key="5">
    <source>
        <dbReference type="PROSITE-ProRule" id="PRU01240"/>
    </source>
</evidence>
<dbReference type="GO" id="GO:0004252">
    <property type="term" value="F:serine-type endopeptidase activity"/>
    <property type="evidence" value="ECO:0007669"/>
    <property type="project" value="UniProtKB-UniRule"/>
</dbReference>
<protein>
    <submittedName>
        <fullName evidence="7">Subtilisin-like protein</fullName>
    </submittedName>
</protein>
<gene>
    <name evidence="7" type="ORF">BCR32DRAFT_241474</name>
</gene>
<keyword evidence="2 5" id="KW-0645">Protease</keyword>
<feature type="active site" description="Charge relay system" evidence="5">
    <location>
        <position position="266"/>
    </location>
</feature>
<dbReference type="GO" id="GO:0006508">
    <property type="term" value="P:proteolysis"/>
    <property type="evidence" value="ECO:0007669"/>
    <property type="project" value="UniProtKB-KW"/>
</dbReference>
<organism evidence="7 8">
    <name type="scientific">Anaeromyces robustus</name>
    <dbReference type="NCBI Taxonomy" id="1754192"/>
    <lineage>
        <taxon>Eukaryota</taxon>
        <taxon>Fungi</taxon>
        <taxon>Fungi incertae sedis</taxon>
        <taxon>Chytridiomycota</taxon>
        <taxon>Chytridiomycota incertae sedis</taxon>
        <taxon>Neocallimastigomycetes</taxon>
        <taxon>Neocallimastigales</taxon>
        <taxon>Neocallimastigaceae</taxon>
        <taxon>Anaeromyces</taxon>
    </lineage>
</organism>
<dbReference type="Gene3D" id="3.40.50.200">
    <property type="entry name" value="Peptidase S8/S53 domain"/>
    <property type="match status" value="1"/>
</dbReference>
<evidence type="ECO:0000259" key="6">
    <source>
        <dbReference type="Pfam" id="PF00082"/>
    </source>
</evidence>
<dbReference type="InterPro" id="IPR023828">
    <property type="entry name" value="Peptidase_S8_Ser-AS"/>
</dbReference>
<reference evidence="7 8" key="2">
    <citation type="submission" date="2016-08" db="EMBL/GenBank/DDBJ databases">
        <title>Pervasive Adenine N6-methylation of Active Genes in Fungi.</title>
        <authorList>
            <consortium name="DOE Joint Genome Institute"/>
            <person name="Mondo S.J."/>
            <person name="Dannebaum R.O."/>
            <person name="Kuo R.C."/>
            <person name="Labutti K."/>
            <person name="Haridas S."/>
            <person name="Kuo A."/>
            <person name="Salamov A."/>
            <person name="Ahrendt S.R."/>
            <person name="Lipzen A."/>
            <person name="Sullivan W."/>
            <person name="Andreopoulos W.B."/>
            <person name="Clum A."/>
            <person name="Lindquist E."/>
            <person name="Daum C."/>
            <person name="Ramamoorthy G.K."/>
            <person name="Gryganskyi A."/>
            <person name="Culley D."/>
            <person name="Magnuson J.K."/>
            <person name="James T.Y."/>
            <person name="O'Malley M.A."/>
            <person name="Stajich J.E."/>
            <person name="Spatafora J.W."/>
            <person name="Visel A."/>
            <person name="Grigoriev I.V."/>
        </authorList>
    </citation>
    <scope>NUCLEOTIDE SEQUENCE [LARGE SCALE GENOMIC DNA]</scope>
    <source>
        <strain evidence="7 8">S4</strain>
    </source>
</reference>
<dbReference type="PRINTS" id="PR00723">
    <property type="entry name" value="SUBTILISIN"/>
</dbReference>
<dbReference type="InterPro" id="IPR050131">
    <property type="entry name" value="Peptidase_S8_subtilisin-like"/>
</dbReference>
<dbReference type="InterPro" id="IPR000209">
    <property type="entry name" value="Peptidase_S8/S53_dom"/>
</dbReference>
<keyword evidence="4 5" id="KW-0720">Serine protease</keyword>
<feature type="domain" description="Peptidase S8/S53" evidence="6">
    <location>
        <begin position="204"/>
        <end position="464"/>
    </location>
</feature>
<dbReference type="PANTHER" id="PTHR43806:SF11">
    <property type="entry name" value="CEREVISIN-RELATED"/>
    <property type="match status" value="1"/>
</dbReference>
<evidence type="ECO:0000256" key="1">
    <source>
        <dbReference type="ARBA" id="ARBA00011073"/>
    </source>
</evidence>
<dbReference type="InterPro" id="IPR015500">
    <property type="entry name" value="Peptidase_S8_subtilisin-rel"/>
</dbReference>
<dbReference type="OrthoDB" id="19448at2759"/>
<evidence type="ECO:0000313" key="7">
    <source>
        <dbReference type="EMBL" id="ORX85844.1"/>
    </source>
</evidence>
<dbReference type="AlphaFoldDB" id="A0A1Y1XKH2"/>
<dbReference type="EMBL" id="MCFG01000029">
    <property type="protein sequence ID" value="ORX85844.1"/>
    <property type="molecule type" value="Genomic_DNA"/>
</dbReference>
<dbReference type="SUPFAM" id="SSF52743">
    <property type="entry name" value="Subtilisin-like"/>
    <property type="match status" value="1"/>
</dbReference>
<dbReference type="InterPro" id="IPR036852">
    <property type="entry name" value="Peptidase_S8/S53_dom_sf"/>
</dbReference>
<dbReference type="PANTHER" id="PTHR43806">
    <property type="entry name" value="PEPTIDASE S8"/>
    <property type="match status" value="1"/>
</dbReference>
<sequence>MNEIYNVIEKNKDTYILSNGKQDEKLEELKSIPLSKRSDKSKAKFLFKNEVRSNQKIFEKYSSKFSKRSDNSTIEYIPIDSALVNYICPISNFYAISVYLSEKTAKIVCGMDYVLFCEKDKTYSEKSKFKRSTSINDNNNNNNNNNNSSIYYDINAIKKETKWSDVSVQQISYSPNHLSLISQSPFANPNKQLDTNFYYPSSAGKGIDIYFIDMGLINKHEDYDTYKGTSDERVITCDAIITGNSVHFTTDEEKNNCSSVDGIPYHGIMVTSVAGGSLYGVAKKANLHMIAADNTSINILKGFDIILQKAIPHKTVISLSLGNIGNYSTAEKFKLTDLINKGFIVVVSAGNDNINCCEDKSSSNFYTFTGYRKAIAVGATGTKFNGYGLNIAYYSNYGDCVDIYAPGTVTYPDLESGSFTGTGFSSGTSCSTPLVAGVVASIMSEYPEIQFDNDKMKKTLIEMSIKNAIDFKDSDITNDTPNRFINNGKQSIYYLDQNVQCGKNSKDGNICSDGCCTKEGKCISFENHPGDQCFIENGCQSEFGYCTTKEKSIEECEKELK</sequence>
<accession>A0A1Y1XKH2</accession>
<comment type="caution">
    <text evidence="7">The sequence shown here is derived from an EMBL/GenBank/DDBJ whole genome shotgun (WGS) entry which is preliminary data.</text>
</comment>
<feature type="active site" description="Charge relay system" evidence="5">
    <location>
        <position position="429"/>
    </location>
</feature>
<evidence type="ECO:0000256" key="2">
    <source>
        <dbReference type="ARBA" id="ARBA00022670"/>
    </source>
</evidence>
<dbReference type="PROSITE" id="PS51892">
    <property type="entry name" value="SUBTILASE"/>
    <property type="match status" value="1"/>
</dbReference>
<keyword evidence="8" id="KW-1185">Reference proteome</keyword>
<dbReference type="PROSITE" id="PS00138">
    <property type="entry name" value="SUBTILASE_SER"/>
    <property type="match status" value="1"/>
</dbReference>